<evidence type="ECO:0000259" key="8">
    <source>
        <dbReference type="Pfam" id="PF00557"/>
    </source>
</evidence>
<dbReference type="PRINTS" id="PR00599">
    <property type="entry name" value="MAPEPTIDASE"/>
</dbReference>
<feature type="binding site" evidence="5">
    <location>
        <position position="160"/>
    </location>
    <ligand>
        <name>a divalent metal cation</name>
        <dbReference type="ChEBI" id="CHEBI:60240"/>
        <label>2</label>
        <note>catalytic</note>
    </ligand>
</feature>
<evidence type="ECO:0000256" key="6">
    <source>
        <dbReference type="RuleBase" id="RU003653"/>
    </source>
</evidence>
<feature type="binding site" evidence="5">
    <location>
        <position position="160"/>
    </location>
    <ligand>
        <name>a divalent metal cation</name>
        <dbReference type="ChEBI" id="CHEBI:60240"/>
        <label>1</label>
    </ligand>
</feature>
<dbReference type="EMBL" id="KQ461150">
    <property type="protein sequence ID" value="KPJ08698.1"/>
    <property type="molecule type" value="Genomic_DNA"/>
</dbReference>
<dbReference type="InterPro" id="IPR036005">
    <property type="entry name" value="Creatinase/aminopeptidase-like"/>
</dbReference>
<dbReference type="Gene3D" id="3.90.230.10">
    <property type="entry name" value="Creatinase/methionine aminopeptidase superfamily"/>
    <property type="match status" value="1"/>
</dbReference>
<comment type="similarity">
    <text evidence="5">Belongs to the peptidase M24A family. Methionine aminopeptidase type 1 subfamily.</text>
</comment>
<feature type="binding site" evidence="5">
    <location>
        <position position="149"/>
    </location>
    <ligand>
        <name>a divalent metal cation</name>
        <dbReference type="ChEBI" id="CHEBI:60240"/>
        <label>1</label>
    </ligand>
</feature>
<evidence type="ECO:0000256" key="2">
    <source>
        <dbReference type="ARBA" id="ARBA00022670"/>
    </source>
</evidence>
<dbReference type="STRING" id="76193.A0A194QT48"/>
<dbReference type="GO" id="GO:0046872">
    <property type="term" value="F:metal ion binding"/>
    <property type="evidence" value="ECO:0007669"/>
    <property type="project" value="UniProtKB-UniRule"/>
</dbReference>
<dbReference type="PANTHER" id="PTHR43330:SF8">
    <property type="entry name" value="METHIONINE AMINOPEPTIDASE 1D, MITOCHONDRIAL"/>
    <property type="match status" value="1"/>
</dbReference>
<feature type="compositionally biased region" description="Basic and acidic residues" evidence="7">
    <location>
        <begin position="328"/>
        <end position="348"/>
    </location>
</feature>
<keyword evidence="1 5" id="KW-0031">Aminopeptidase</keyword>
<protein>
    <recommendedName>
        <fullName evidence="6">Methionine aminopeptidase</fullName>
        <ecNumber evidence="6">3.4.11.18</ecNumber>
    </recommendedName>
</protein>
<feature type="binding site" evidence="5">
    <location>
        <position position="223"/>
    </location>
    <ligand>
        <name>a divalent metal cation</name>
        <dbReference type="ChEBI" id="CHEBI:60240"/>
        <label>2</label>
        <note>catalytic</note>
    </ligand>
</feature>
<feature type="compositionally biased region" description="Basic and acidic residues" evidence="7">
    <location>
        <begin position="296"/>
        <end position="320"/>
    </location>
</feature>
<feature type="binding site" evidence="5">
    <location>
        <position position="286"/>
    </location>
    <ligand>
        <name>a divalent metal cation</name>
        <dbReference type="ChEBI" id="CHEBI:60240"/>
        <label>1</label>
    </ligand>
</feature>
<dbReference type="AlphaFoldDB" id="A0A194QT48"/>
<dbReference type="Pfam" id="PF00557">
    <property type="entry name" value="Peptidase_M24"/>
    <property type="match status" value="1"/>
</dbReference>
<evidence type="ECO:0000256" key="3">
    <source>
        <dbReference type="ARBA" id="ARBA00022723"/>
    </source>
</evidence>
<dbReference type="InterPro" id="IPR000994">
    <property type="entry name" value="Pept_M24"/>
</dbReference>
<dbReference type="EC" id="3.4.11.18" evidence="6"/>
<evidence type="ECO:0000256" key="1">
    <source>
        <dbReference type="ARBA" id="ARBA00022438"/>
    </source>
</evidence>
<keyword evidence="3 5" id="KW-0479">Metal-binding</keyword>
<dbReference type="InterPro" id="IPR007513">
    <property type="entry name" value="SERF-like_N"/>
</dbReference>
<feature type="binding site" evidence="5">
    <location>
        <position position="132"/>
    </location>
    <ligand>
        <name>substrate</name>
    </ligand>
</feature>
<evidence type="ECO:0000259" key="9">
    <source>
        <dbReference type="Pfam" id="PF04419"/>
    </source>
</evidence>
<accession>A0A194QT48</accession>
<gene>
    <name evidence="10" type="ORF">RR48_06186</name>
</gene>
<dbReference type="Proteomes" id="UP000053240">
    <property type="component" value="Unassembled WGS sequence"/>
</dbReference>
<dbReference type="InterPro" id="IPR001714">
    <property type="entry name" value="Pept_M24_MAP"/>
</dbReference>
<dbReference type="GO" id="GO:0070006">
    <property type="term" value="F:metalloaminopeptidase activity"/>
    <property type="evidence" value="ECO:0007669"/>
    <property type="project" value="UniProtKB-UniRule"/>
</dbReference>
<comment type="catalytic activity">
    <reaction evidence="5 6">
        <text>Release of N-terminal amino acids, preferentially methionine, from peptides and arylamides.</text>
        <dbReference type="EC" id="3.4.11.18"/>
    </reaction>
</comment>
<dbReference type="CDD" id="cd01086">
    <property type="entry name" value="MetAP1"/>
    <property type="match status" value="1"/>
</dbReference>
<comment type="function">
    <text evidence="6">Cotranslationally removes the N-terminal methionine from nascent proteins. The N-terminal methionine is often cleaved when the second residue in the primary sequence is small and uncharged (Met-Ala-, Cys, Gly, Pro, Ser, Thr, or Val).</text>
</comment>
<comment type="cofactor">
    <cofactor evidence="5">
        <name>Co(2+)</name>
        <dbReference type="ChEBI" id="CHEBI:48828"/>
    </cofactor>
    <cofactor evidence="5">
        <name>Zn(2+)</name>
        <dbReference type="ChEBI" id="CHEBI:29105"/>
    </cofactor>
    <cofactor evidence="5">
        <name>Mn(2+)</name>
        <dbReference type="ChEBI" id="CHEBI:29035"/>
    </cofactor>
    <cofactor evidence="5">
        <name>Fe(2+)</name>
        <dbReference type="ChEBI" id="CHEBI:29033"/>
    </cofactor>
    <text evidence="5">Binds 2 divalent metal cations per subunit. Has a high-affinity and a low affinity metal-binding site. The true nature of the physiological cofactor is under debate. The enzyme is active with cobalt, zinc, manganese or divalent iron ions. Most likely, methionine aminopeptidases function as mononuclear Fe(2+)-metalloproteases under physiological conditions, and the catalytically relevant metal-binding site has been assigned to the histidine-containing high-affinity site.</text>
</comment>
<evidence type="ECO:0000256" key="5">
    <source>
        <dbReference type="HAMAP-Rule" id="MF_03174"/>
    </source>
</evidence>
<dbReference type="PANTHER" id="PTHR43330">
    <property type="entry name" value="METHIONINE AMINOPEPTIDASE"/>
    <property type="match status" value="1"/>
</dbReference>
<reference evidence="10 11" key="1">
    <citation type="journal article" date="2015" name="Nat. Commun.">
        <title>Outbred genome sequencing and CRISPR/Cas9 gene editing in butterflies.</title>
        <authorList>
            <person name="Li X."/>
            <person name="Fan D."/>
            <person name="Zhang W."/>
            <person name="Liu G."/>
            <person name="Zhang L."/>
            <person name="Zhao L."/>
            <person name="Fang X."/>
            <person name="Chen L."/>
            <person name="Dong Y."/>
            <person name="Chen Y."/>
            <person name="Ding Y."/>
            <person name="Zhao R."/>
            <person name="Feng M."/>
            <person name="Zhu Y."/>
            <person name="Feng Y."/>
            <person name="Jiang X."/>
            <person name="Zhu D."/>
            <person name="Xiang H."/>
            <person name="Feng X."/>
            <person name="Li S."/>
            <person name="Wang J."/>
            <person name="Zhang G."/>
            <person name="Kronforst M.R."/>
            <person name="Wang W."/>
        </authorList>
    </citation>
    <scope>NUCLEOTIDE SEQUENCE [LARGE SCALE GENOMIC DNA]</scope>
    <source>
        <strain evidence="10">Ya'a_city_454_Pm</strain>
        <tissue evidence="10">Whole body</tissue>
    </source>
</reference>
<dbReference type="Pfam" id="PF04419">
    <property type="entry name" value="SERF-like_N"/>
    <property type="match status" value="1"/>
</dbReference>
<feature type="binding site" evidence="5">
    <location>
        <position position="255"/>
    </location>
    <ligand>
        <name>a divalent metal cation</name>
        <dbReference type="ChEBI" id="CHEBI:60240"/>
        <label>2</label>
        <note>catalytic</note>
    </ligand>
</feature>
<sequence length="359" mass="40401">MRLPKLLNPRVQKRILMRFGVYDKVMPVETTPSRIVSENITRPDYILENTEYVPKVAEIKNYNQINDMRESCKLAASILNQLHTFIKPGITTDDIDELVHTLTIKAGAYPSPLHYKGFPKSVCTSVNNVAVHGIPDLRPLQDGDIINVDITVFFKQYHGDCSKTFLVGNVDDKGQELVHITEECLDIGIKCCGPDVPFCHIGSAIHRHAKRNSLTVLPAFLGHGIGQYFHGPPEIYHSLNRYPGLMKPGMTFTIEPVLSHGSEHTVILEDGWTVVTEDGARTAQVEHTVLITDDGGNQRDLARAKNQKKQQEIQKKKTASEKTGMSLSERKHRDAELMREKQRKKEEQEGQGARKQAVH</sequence>
<dbReference type="FunCoup" id="A0A194QT48">
    <property type="interactions" value="146"/>
</dbReference>
<evidence type="ECO:0000256" key="7">
    <source>
        <dbReference type="SAM" id="MobiDB-lite"/>
    </source>
</evidence>
<dbReference type="SUPFAM" id="SSF55920">
    <property type="entry name" value="Creatinase/aminopeptidase"/>
    <property type="match status" value="1"/>
</dbReference>
<dbReference type="HAMAP" id="MF_01974">
    <property type="entry name" value="MetAP_1"/>
    <property type="match status" value="1"/>
</dbReference>
<feature type="binding site" evidence="5">
    <location>
        <position position="286"/>
    </location>
    <ligand>
        <name>a divalent metal cation</name>
        <dbReference type="ChEBI" id="CHEBI:60240"/>
        <label>2</label>
        <note>catalytic</note>
    </ligand>
</feature>
<organism evidence="10 11">
    <name type="scientific">Papilio machaon</name>
    <name type="common">Old World swallowtail butterfly</name>
    <dbReference type="NCBI Taxonomy" id="76193"/>
    <lineage>
        <taxon>Eukaryota</taxon>
        <taxon>Metazoa</taxon>
        <taxon>Ecdysozoa</taxon>
        <taxon>Arthropoda</taxon>
        <taxon>Hexapoda</taxon>
        <taxon>Insecta</taxon>
        <taxon>Pterygota</taxon>
        <taxon>Neoptera</taxon>
        <taxon>Endopterygota</taxon>
        <taxon>Lepidoptera</taxon>
        <taxon>Glossata</taxon>
        <taxon>Ditrysia</taxon>
        <taxon>Papilionoidea</taxon>
        <taxon>Papilionidae</taxon>
        <taxon>Papilioninae</taxon>
        <taxon>Papilio</taxon>
    </lineage>
</organism>
<dbReference type="GO" id="GO:0006508">
    <property type="term" value="P:proteolysis"/>
    <property type="evidence" value="ECO:0007669"/>
    <property type="project" value="UniProtKB-KW"/>
</dbReference>
<evidence type="ECO:0000313" key="11">
    <source>
        <dbReference type="Proteomes" id="UP000053240"/>
    </source>
</evidence>
<dbReference type="InterPro" id="IPR002467">
    <property type="entry name" value="Pept_M24A_MAP1"/>
</dbReference>
<dbReference type="GO" id="GO:0004239">
    <property type="term" value="F:initiator methionyl aminopeptidase activity"/>
    <property type="evidence" value="ECO:0007669"/>
    <property type="project" value="UniProtKB-UniRule"/>
</dbReference>
<feature type="domain" description="Peptidase M24" evidence="8">
    <location>
        <begin position="67"/>
        <end position="293"/>
    </location>
</feature>
<dbReference type="InParanoid" id="A0A194QT48"/>
<keyword evidence="4 5" id="KW-0378">Hydrolase</keyword>
<feature type="region of interest" description="Disordered" evidence="7">
    <location>
        <begin position="294"/>
        <end position="359"/>
    </location>
</feature>
<dbReference type="NCBIfam" id="TIGR00500">
    <property type="entry name" value="met_pdase_I"/>
    <property type="match status" value="1"/>
</dbReference>
<evidence type="ECO:0000256" key="4">
    <source>
        <dbReference type="ARBA" id="ARBA00022801"/>
    </source>
</evidence>
<keyword evidence="2 5" id="KW-0645">Protease</keyword>
<proteinExistence type="inferred from homology"/>
<feature type="domain" description="Small EDRK-rich factor-like N-terminal" evidence="9">
    <location>
        <begin position="296"/>
        <end position="330"/>
    </location>
</feature>
<keyword evidence="11" id="KW-1185">Reference proteome</keyword>
<feature type="binding site" evidence="5">
    <location>
        <position position="230"/>
    </location>
    <ligand>
        <name>substrate</name>
    </ligand>
</feature>
<evidence type="ECO:0000313" key="10">
    <source>
        <dbReference type="EMBL" id="KPJ08698.1"/>
    </source>
</evidence>
<name>A0A194QT48_PAPMA</name>